<keyword evidence="8" id="KW-1185">Reference proteome</keyword>
<feature type="domain" description="RING-type" evidence="6">
    <location>
        <begin position="347"/>
        <end position="385"/>
    </location>
</feature>
<dbReference type="Gene3D" id="3.30.40.10">
    <property type="entry name" value="Zinc/RING finger domain, C3HC4 (zinc finger)"/>
    <property type="match status" value="2"/>
</dbReference>
<keyword evidence="1" id="KW-0479">Metal-binding</keyword>
<evidence type="ECO:0000256" key="5">
    <source>
        <dbReference type="SAM" id="MobiDB-lite"/>
    </source>
</evidence>
<dbReference type="PROSITE" id="PS51787">
    <property type="entry name" value="LON_N"/>
    <property type="match status" value="1"/>
</dbReference>
<dbReference type="PANTHER" id="PTHR23327:SF42">
    <property type="entry name" value="LON PEPTIDASE N-TERMINAL DOMAIN AND RING FINGER PROTEIN C14F5.10C"/>
    <property type="match status" value="1"/>
</dbReference>
<evidence type="ECO:0000313" key="8">
    <source>
        <dbReference type="Proteomes" id="UP001652740"/>
    </source>
</evidence>
<dbReference type="GeneID" id="113519215"/>
<dbReference type="PROSITE" id="PS00518">
    <property type="entry name" value="ZF_RING_1"/>
    <property type="match status" value="1"/>
</dbReference>
<dbReference type="InterPro" id="IPR017907">
    <property type="entry name" value="Znf_RING_CS"/>
</dbReference>
<dbReference type="Pfam" id="PF13923">
    <property type="entry name" value="zf-C3HC4_2"/>
    <property type="match status" value="1"/>
</dbReference>
<dbReference type="InterPro" id="IPR001841">
    <property type="entry name" value="Znf_RING"/>
</dbReference>
<evidence type="ECO:0000256" key="1">
    <source>
        <dbReference type="ARBA" id="ARBA00022723"/>
    </source>
</evidence>
<dbReference type="PANTHER" id="PTHR23327">
    <property type="entry name" value="RING FINGER PROTEIN 127"/>
    <property type="match status" value="1"/>
</dbReference>
<protein>
    <submittedName>
        <fullName evidence="9">LON peptidase N-terminal domain and RING finger protein 2 isoform X1</fullName>
    </submittedName>
</protein>
<keyword evidence="3" id="KW-0862">Zinc</keyword>
<evidence type="ECO:0000256" key="4">
    <source>
        <dbReference type="PROSITE-ProRule" id="PRU00175"/>
    </source>
</evidence>
<dbReference type="AlphaFoldDB" id="A0A6J1WVT9"/>
<dbReference type="Gene3D" id="2.30.130.40">
    <property type="entry name" value="LON domain-like"/>
    <property type="match status" value="1"/>
</dbReference>
<name>A0A6J1WVT9_GALME</name>
<dbReference type="SUPFAM" id="SSF88697">
    <property type="entry name" value="PUA domain-like"/>
    <property type="match status" value="1"/>
</dbReference>
<dbReference type="KEGG" id="gmw:113519215"/>
<sequence>MRPEDWQDAGTSSWDPTLEPPEEADSTTLQEVLESAQPQTSRHVQAKFASTSVASSLVFSEVSDWALPQQSTSAMKPSRPKPKPQTSSNLVSHQSRRNSNRNRLCFLYPYPISLNSVVNTSVKRMADKILRFAAMHLTIDEYSLRCPDCLLLPSNPVSGKCGHTRCYKCVRNNQLELEWDGTVKRCPCGNVEFDVSQVNVLAKDILEKLLQTEKKIRAYIKQTFESQSLKDSSDMLNISEYYGVSVEHLEEHRLADTSSRIPISPQIRYNYSFELVESTRYLEASCELAKVAVSTNNVLSRKARKVLEQLLSYMTRGKFCDTTKNVICGLLSSQATKSWLKPSDLECVLCFETFTKPITTPCGHTYCQTCIERSVDYNLPCPLCKRSLRGFNLRSMCSINMIDTVLTSIGAVKPDIVPDPNVIPLCVCTVAFPGVSCSLFIFNRRHWLMVRRIIETEPRYFGMIPTEMQPNSCYGTILEVRDCLLLEDGSYILSTIGVSRFKMIEKNVCDGYDTARIEVISDIVTEMSLLPELNVLAEEISTKFTTWLTSMPRNLVTEILSSYGTITTVDSDVDTWSATDGPTWHWWIITILPLSHEVKVLMLSSTSLHKRLIAISRTLSTILQSLEATTEADKRTHQDLIVSWLERNL</sequence>
<dbReference type="Pfam" id="PF02190">
    <property type="entry name" value="LON_substr_bdg"/>
    <property type="match status" value="1"/>
</dbReference>
<evidence type="ECO:0000256" key="3">
    <source>
        <dbReference type="ARBA" id="ARBA00022833"/>
    </source>
</evidence>
<dbReference type="InParanoid" id="A0A6J1WVT9"/>
<evidence type="ECO:0000259" key="7">
    <source>
        <dbReference type="PROSITE" id="PS51787"/>
    </source>
</evidence>
<dbReference type="SMART" id="SM00464">
    <property type="entry name" value="LON"/>
    <property type="match status" value="1"/>
</dbReference>
<dbReference type="RefSeq" id="XP_026760072.1">
    <property type="nucleotide sequence ID" value="XM_026904271.3"/>
</dbReference>
<dbReference type="PROSITE" id="PS50089">
    <property type="entry name" value="ZF_RING_2"/>
    <property type="match status" value="1"/>
</dbReference>
<dbReference type="CDD" id="cd16514">
    <property type="entry name" value="RING-HC_LONFs_rpt2"/>
    <property type="match status" value="1"/>
</dbReference>
<dbReference type="InterPro" id="IPR003111">
    <property type="entry name" value="Lon_prtase_N"/>
</dbReference>
<accession>A0A6J1WVT9</accession>
<keyword evidence="2 4" id="KW-0863">Zinc-finger</keyword>
<proteinExistence type="predicted"/>
<feature type="region of interest" description="Disordered" evidence="5">
    <location>
        <begin position="70"/>
        <end position="97"/>
    </location>
</feature>
<dbReference type="OrthoDB" id="264917at2759"/>
<organism evidence="8 9">
    <name type="scientific">Galleria mellonella</name>
    <name type="common">Greater wax moth</name>
    <dbReference type="NCBI Taxonomy" id="7137"/>
    <lineage>
        <taxon>Eukaryota</taxon>
        <taxon>Metazoa</taxon>
        <taxon>Ecdysozoa</taxon>
        <taxon>Arthropoda</taxon>
        <taxon>Hexapoda</taxon>
        <taxon>Insecta</taxon>
        <taxon>Pterygota</taxon>
        <taxon>Neoptera</taxon>
        <taxon>Endopterygota</taxon>
        <taxon>Lepidoptera</taxon>
        <taxon>Glossata</taxon>
        <taxon>Ditrysia</taxon>
        <taxon>Pyraloidea</taxon>
        <taxon>Pyralidae</taxon>
        <taxon>Galleriinae</taxon>
        <taxon>Galleria</taxon>
    </lineage>
</organism>
<feature type="domain" description="Lon N-terminal" evidence="7">
    <location>
        <begin position="420"/>
        <end position="623"/>
    </location>
</feature>
<dbReference type="SUPFAM" id="SSF57850">
    <property type="entry name" value="RING/U-box"/>
    <property type="match status" value="2"/>
</dbReference>
<evidence type="ECO:0000313" key="9">
    <source>
        <dbReference type="RefSeq" id="XP_026760072.1"/>
    </source>
</evidence>
<gene>
    <name evidence="9" type="primary">LOC113519215</name>
</gene>
<feature type="region of interest" description="Disordered" evidence="5">
    <location>
        <begin position="1"/>
        <end position="29"/>
    </location>
</feature>
<reference evidence="9" key="1">
    <citation type="submission" date="2025-08" db="UniProtKB">
        <authorList>
            <consortium name="RefSeq"/>
        </authorList>
    </citation>
    <scope>IDENTIFICATION</scope>
    <source>
        <tissue evidence="9">Whole larvae</tissue>
    </source>
</reference>
<dbReference type="GO" id="GO:0008270">
    <property type="term" value="F:zinc ion binding"/>
    <property type="evidence" value="ECO:0007669"/>
    <property type="project" value="UniProtKB-KW"/>
</dbReference>
<feature type="compositionally biased region" description="Polar residues" evidence="5">
    <location>
        <begin position="84"/>
        <end position="93"/>
    </location>
</feature>
<dbReference type="InterPro" id="IPR013083">
    <property type="entry name" value="Znf_RING/FYVE/PHD"/>
</dbReference>
<evidence type="ECO:0000256" key="2">
    <source>
        <dbReference type="ARBA" id="ARBA00022771"/>
    </source>
</evidence>
<evidence type="ECO:0000259" key="6">
    <source>
        <dbReference type="PROSITE" id="PS50089"/>
    </source>
</evidence>
<dbReference type="InterPro" id="IPR046336">
    <property type="entry name" value="Lon_prtase_N_sf"/>
</dbReference>
<dbReference type="SMART" id="SM00184">
    <property type="entry name" value="RING"/>
    <property type="match status" value="2"/>
</dbReference>
<dbReference type="InterPro" id="IPR015947">
    <property type="entry name" value="PUA-like_sf"/>
</dbReference>
<dbReference type="Proteomes" id="UP001652740">
    <property type="component" value="Unplaced"/>
</dbReference>